<dbReference type="Pfam" id="PF24878">
    <property type="entry name" value="YkcB_C"/>
    <property type="match status" value="1"/>
</dbReference>
<comment type="caution">
    <text evidence="4">The sequence shown here is derived from an EMBL/GenBank/DDBJ whole genome shotgun (WGS) entry which is preliminary data.</text>
</comment>
<feature type="region of interest" description="Disordered" evidence="1">
    <location>
        <begin position="41"/>
        <end position="77"/>
    </location>
</feature>
<dbReference type="PATRIC" id="fig|1398.25.peg.1167"/>
<dbReference type="Proteomes" id="UP000075288">
    <property type="component" value="Unassembled WGS sequence"/>
</dbReference>
<evidence type="ECO:0000313" key="3">
    <source>
        <dbReference type="EMBL" id="KYC58892.1"/>
    </source>
</evidence>
<evidence type="ECO:0000313" key="6">
    <source>
        <dbReference type="Proteomes" id="UP000075304"/>
    </source>
</evidence>
<dbReference type="EMBL" id="LQYG01000115">
    <property type="protein sequence ID" value="KYC58892.1"/>
    <property type="molecule type" value="Genomic_DNA"/>
</dbReference>
<name>A0A150JWN9_HEYCO</name>
<accession>A0A150JWN9</accession>
<dbReference type="AlphaFoldDB" id="A0A150JWN9"/>
<evidence type="ECO:0000256" key="1">
    <source>
        <dbReference type="SAM" id="MobiDB-lite"/>
    </source>
</evidence>
<proteinExistence type="predicted"/>
<dbReference type="Proteomes" id="UP000075304">
    <property type="component" value="Unassembled WGS sequence"/>
</dbReference>
<gene>
    <name evidence="3" type="ORF">B4098_0832</name>
    <name evidence="4" type="ORF">B4099_3776</name>
</gene>
<feature type="domain" description="Putative mannosyltransferase YkcA/B-like C-terminal" evidence="2">
    <location>
        <begin position="1"/>
        <end position="40"/>
    </location>
</feature>
<evidence type="ECO:0000259" key="2">
    <source>
        <dbReference type="Pfam" id="PF24878"/>
    </source>
</evidence>
<evidence type="ECO:0000313" key="4">
    <source>
        <dbReference type="EMBL" id="KYC61683.1"/>
    </source>
</evidence>
<organism evidence="4 6">
    <name type="scientific">Heyndrickxia coagulans</name>
    <name type="common">Weizmannia coagulans</name>
    <dbReference type="NCBI Taxonomy" id="1398"/>
    <lineage>
        <taxon>Bacteria</taxon>
        <taxon>Bacillati</taxon>
        <taxon>Bacillota</taxon>
        <taxon>Bacilli</taxon>
        <taxon>Bacillales</taxon>
        <taxon>Bacillaceae</taxon>
        <taxon>Heyndrickxia</taxon>
    </lineage>
</organism>
<dbReference type="RefSeq" id="WP_013858336.1">
    <property type="nucleotide sequence ID" value="NZ_CP110483.1"/>
</dbReference>
<dbReference type="InterPro" id="IPR056785">
    <property type="entry name" value="YkcA/B-like_C"/>
</dbReference>
<dbReference type="EMBL" id="LQYI01000139">
    <property type="protein sequence ID" value="KYC61683.1"/>
    <property type="molecule type" value="Genomic_DNA"/>
</dbReference>
<sequence>MDIGGFTGSDPAPTLSAFKKYVRQGKIHYFINNGRGSFGNMKQMGKTLQDGNTNGKKVENNAPNGAMGRGSNTSSSITSWVQKNFKSKTVDGVTLYDLTQPKSK</sequence>
<evidence type="ECO:0000313" key="5">
    <source>
        <dbReference type="Proteomes" id="UP000075288"/>
    </source>
</evidence>
<protein>
    <recommendedName>
        <fullName evidence="2">Putative mannosyltransferase YkcA/B-like C-terminal domain-containing protein</fullName>
    </recommendedName>
</protein>
<reference evidence="5 6" key="1">
    <citation type="submission" date="2016-01" db="EMBL/GenBank/DDBJ databases">
        <title>Genome Sequences of Twelve Sporeforming Bacillus Species Isolated from Foods.</title>
        <authorList>
            <person name="Berendsen E.M."/>
            <person name="Wells-Bennik M.H."/>
            <person name="Krawcyk A.O."/>
            <person name="De Jong A."/>
            <person name="Holsappel S."/>
            <person name="Eijlander R.T."/>
            <person name="Kuipers O.P."/>
        </authorList>
    </citation>
    <scope>NUCLEOTIDE SEQUENCE [LARGE SCALE GENOMIC DNA]</scope>
    <source>
        <strain evidence="3 5">B4098</strain>
        <strain evidence="4 6">B4099</strain>
    </source>
</reference>